<accession>A0ABQ4MH05</accession>
<protein>
    <submittedName>
        <fullName evidence="1">Uncharacterized protein</fullName>
    </submittedName>
</protein>
<name>A0ABQ4MH05_9BACL</name>
<dbReference type="EMBL" id="BOSL01000017">
    <property type="protein sequence ID" value="GIP55264.1"/>
    <property type="molecule type" value="Genomic_DNA"/>
</dbReference>
<reference evidence="1 2" key="1">
    <citation type="submission" date="2021-03" db="EMBL/GenBank/DDBJ databases">
        <title>Antimicrobial resistance genes in bacteria isolated from Japanese honey, and their potential for conferring macrolide and lincosamide resistance in the American foulbrood pathogen Paenibacillus larvae.</title>
        <authorList>
            <person name="Okamoto M."/>
            <person name="Kumagai M."/>
            <person name="Kanamori H."/>
            <person name="Takamatsu D."/>
        </authorList>
    </citation>
    <scope>NUCLEOTIDE SEQUENCE [LARGE SCALE GENOMIC DNA]</scope>
    <source>
        <strain evidence="1 2">J42TS3</strain>
    </source>
</reference>
<organism evidence="1 2">
    <name type="scientific">Paenibacillus vini</name>
    <dbReference type="NCBI Taxonomy" id="1476024"/>
    <lineage>
        <taxon>Bacteria</taxon>
        <taxon>Bacillati</taxon>
        <taxon>Bacillota</taxon>
        <taxon>Bacilli</taxon>
        <taxon>Bacillales</taxon>
        <taxon>Paenibacillaceae</taxon>
        <taxon>Paenibacillus</taxon>
    </lineage>
</organism>
<gene>
    <name evidence="1" type="ORF">J42TS3_42990</name>
</gene>
<keyword evidence="2" id="KW-1185">Reference proteome</keyword>
<sequence length="149" mass="17223">MGALTNLVAFEQEMPRESGNLRDIWNNGYFWKGQFTRGADNRLLLTRIIDRLTSVSLQMAEKRTAANELIEYYKHVTSADFPEAQKERLDAWVSRGYNLYDYPIMTEMELAQHRSRECCEYNDALDLGESTGKRKGAMIPFQVADDDDL</sequence>
<evidence type="ECO:0000313" key="1">
    <source>
        <dbReference type="EMBL" id="GIP55264.1"/>
    </source>
</evidence>
<proteinExistence type="predicted"/>
<comment type="caution">
    <text evidence="1">The sequence shown here is derived from an EMBL/GenBank/DDBJ whole genome shotgun (WGS) entry which is preliminary data.</text>
</comment>
<evidence type="ECO:0000313" key="2">
    <source>
        <dbReference type="Proteomes" id="UP000679992"/>
    </source>
</evidence>
<dbReference type="Proteomes" id="UP000679992">
    <property type="component" value="Unassembled WGS sequence"/>
</dbReference>